<reference evidence="1 2" key="1">
    <citation type="journal article" date="2012" name="J. Bacteriol.">
        <title>Genome sequence of Enterococcus hirae (Streptococcus faecalis) ATCC 9790, a model organism for the study of ion transport, bioenergetics, and copper homeostasis.</title>
        <authorList>
            <person name="Gaechter T."/>
            <person name="Wunderlin C."/>
            <person name="Schmidheini T."/>
            <person name="Solioz M."/>
        </authorList>
    </citation>
    <scope>NUCLEOTIDE SEQUENCE [LARGE SCALE GENOMIC DNA]</scope>
    <source>
        <strain evidence="2">ATCC 9790 / DSM 20160 / JCM 8729 / LMG 6399 / NBRC 3181 / NCIMB 6459 / NCDO 1258 / NCTC 12367 / WDCM 00089 / R</strain>
    </source>
</reference>
<keyword evidence="2" id="KW-1185">Reference proteome</keyword>
<protein>
    <submittedName>
        <fullName evidence="1">Uncharacterized protein</fullName>
    </submittedName>
</protein>
<dbReference type="PATRIC" id="fig|768486.3.peg.1910"/>
<proteinExistence type="predicted"/>
<accession>I6SE28</accession>
<evidence type="ECO:0000313" key="1">
    <source>
        <dbReference type="EMBL" id="AFM70918.1"/>
    </source>
</evidence>
<organism evidence="1 2">
    <name type="scientific">Enterococcus hirae (strain ATCC 9790 / DSM 20160 / JCM 8729 / LMG 6399 / NBRC 3181 / NCIMB 6459 / NCDO 1258 / NCTC 12367 / WDCM 00089 / R)</name>
    <dbReference type="NCBI Taxonomy" id="768486"/>
    <lineage>
        <taxon>Bacteria</taxon>
        <taxon>Bacillati</taxon>
        <taxon>Bacillota</taxon>
        <taxon>Bacilli</taxon>
        <taxon>Lactobacillales</taxon>
        <taxon>Enterococcaceae</taxon>
        <taxon>Enterococcus</taxon>
    </lineage>
</organism>
<dbReference type="EMBL" id="CP003504">
    <property type="protein sequence ID" value="AFM70918.1"/>
    <property type="molecule type" value="Genomic_DNA"/>
</dbReference>
<evidence type="ECO:0000313" key="2">
    <source>
        <dbReference type="Proteomes" id="UP000002895"/>
    </source>
</evidence>
<name>I6SE28_ENTHA</name>
<gene>
    <name evidence="1" type="ordered locus">EHR_10110</name>
</gene>
<dbReference type="AlphaFoldDB" id="I6SE28"/>
<sequence length="41" mass="4911">MPEISNETFTEQQPAGIVKKEEITEKEKRNLINLLERLRFH</sequence>
<dbReference type="KEGG" id="ehr:EHR_10110"/>
<dbReference type="HOGENOM" id="CLU_3269726_0_0_9"/>
<dbReference type="Proteomes" id="UP000002895">
    <property type="component" value="Chromosome"/>
</dbReference>